<organism evidence="2 3">
    <name type="scientific">Actinomadura namibiensis</name>
    <dbReference type="NCBI Taxonomy" id="182080"/>
    <lineage>
        <taxon>Bacteria</taxon>
        <taxon>Bacillati</taxon>
        <taxon>Actinomycetota</taxon>
        <taxon>Actinomycetes</taxon>
        <taxon>Streptosporangiales</taxon>
        <taxon>Thermomonosporaceae</taxon>
        <taxon>Actinomadura</taxon>
    </lineage>
</organism>
<dbReference type="RefSeq" id="WP_182843640.1">
    <property type="nucleotide sequence ID" value="NZ_BAAALP010000004.1"/>
</dbReference>
<comment type="caution">
    <text evidence="2">The sequence shown here is derived from an EMBL/GenBank/DDBJ whole genome shotgun (WGS) entry which is preliminary data.</text>
</comment>
<dbReference type="NCBIfam" id="NF041045">
    <property type="entry name" value="RsbA_anti_sig"/>
    <property type="match status" value="1"/>
</dbReference>
<proteinExistence type="predicted"/>
<feature type="domain" description="MEDS" evidence="1">
    <location>
        <begin position="24"/>
        <end position="169"/>
    </location>
</feature>
<dbReference type="Proteomes" id="UP000572680">
    <property type="component" value="Unassembled WGS sequence"/>
</dbReference>
<protein>
    <recommendedName>
        <fullName evidence="1">MEDS domain-containing protein</fullName>
    </recommendedName>
</protein>
<dbReference type="AlphaFoldDB" id="A0A7W3LNB9"/>
<dbReference type="Gene3D" id="3.30.565.10">
    <property type="entry name" value="Histidine kinase-like ATPase, C-terminal domain"/>
    <property type="match status" value="1"/>
</dbReference>
<dbReference type="InterPro" id="IPR036890">
    <property type="entry name" value="HATPase_C_sf"/>
</dbReference>
<dbReference type="InterPro" id="IPR025847">
    <property type="entry name" value="MEDS_domain"/>
</dbReference>
<evidence type="ECO:0000313" key="3">
    <source>
        <dbReference type="Proteomes" id="UP000572680"/>
    </source>
</evidence>
<dbReference type="InterPro" id="IPR047718">
    <property type="entry name" value="RsbA-like_anti_sig"/>
</dbReference>
<evidence type="ECO:0000259" key="1">
    <source>
        <dbReference type="Pfam" id="PF14417"/>
    </source>
</evidence>
<reference evidence="2 3" key="1">
    <citation type="submission" date="2020-08" db="EMBL/GenBank/DDBJ databases">
        <title>Genomic Encyclopedia of Type Strains, Phase IV (KMG-IV): sequencing the most valuable type-strain genomes for metagenomic binning, comparative biology and taxonomic classification.</title>
        <authorList>
            <person name="Goeker M."/>
        </authorList>
    </citation>
    <scope>NUCLEOTIDE SEQUENCE [LARGE SCALE GENOMIC DNA]</scope>
    <source>
        <strain evidence="2 3">DSM 44197</strain>
    </source>
</reference>
<name>A0A7W3LNB9_ACTNM</name>
<dbReference type="Pfam" id="PF14417">
    <property type="entry name" value="MEDS"/>
    <property type="match status" value="1"/>
</dbReference>
<sequence>MTDPETGGGAAPAARASRGRDVLTHQALVYRTGEELTKVAVGWLRAGLMVGDATVVIASPAVADLVRGQLGAESAAPIEFHDSAAWFTGPVQTMSAYHERAREHWWPHGRLRVLAEPVWEGRGELEVREWLRHEALLNEIMAGTPSAFLCLYDAALPAGIVEGALRTHPELLDEGGLRASPRFTDPADFYAECNAVPLDPPPLTAARRAFASGELPGLRTFLEAEARRLDLAPERVLPFVLAVNEVATLIIREGGGHGAVWVWSEEGDLVCDVTDPSGHLADRFLGHLPPRAHQQVEAAMWAVRRLCHIVEIRTGKGSGGGIGFRGVDAGTRIRTRLKLR</sequence>
<evidence type="ECO:0000313" key="2">
    <source>
        <dbReference type="EMBL" id="MBA8951291.1"/>
    </source>
</evidence>
<gene>
    <name evidence="2" type="ORF">HNR61_002922</name>
</gene>
<dbReference type="EMBL" id="JACJIA010000003">
    <property type="protein sequence ID" value="MBA8951291.1"/>
    <property type="molecule type" value="Genomic_DNA"/>
</dbReference>
<accession>A0A7W3LNB9</accession>
<keyword evidence="3" id="KW-1185">Reference proteome</keyword>